<evidence type="ECO:0000256" key="6">
    <source>
        <dbReference type="SAM" id="Phobius"/>
    </source>
</evidence>
<dbReference type="EMBL" id="GHES01040894">
    <property type="protein sequence ID" value="MPA71453.1"/>
    <property type="molecule type" value="Transcribed_RNA"/>
</dbReference>
<dbReference type="InterPro" id="IPR002781">
    <property type="entry name" value="TM_pro_TauE-like"/>
</dbReference>
<feature type="transmembrane region" description="Helical" evidence="6">
    <location>
        <begin position="404"/>
        <end position="423"/>
    </location>
</feature>
<feature type="transmembrane region" description="Helical" evidence="6">
    <location>
        <begin position="377"/>
        <end position="397"/>
    </location>
</feature>
<reference evidence="7" key="1">
    <citation type="submission" date="2019-08" db="EMBL/GenBank/DDBJ databases">
        <title>Reference gene set and small RNA set construction with multiple tissues from Davidia involucrata Baill.</title>
        <authorList>
            <person name="Yang H."/>
            <person name="Zhou C."/>
            <person name="Li G."/>
            <person name="Wang J."/>
            <person name="Gao P."/>
            <person name="Wang M."/>
            <person name="Wang R."/>
            <person name="Zhao Y."/>
        </authorList>
    </citation>
    <scope>NUCLEOTIDE SEQUENCE</scope>
    <source>
        <tissue evidence="7">Mixed with DoveR01_LX</tissue>
    </source>
</reference>
<evidence type="ECO:0000256" key="1">
    <source>
        <dbReference type="ARBA" id="ARBA00004141"/>
    </source>
</evidence>
<gene>
    <name evidence="7" type="ORF">Din_040894</name>
</gene>
<dbReference type="GO" id="GO:0016020">
    <property type="term" value="C:membrane"/>
    <property type="evidence" value="ECO:0007669"/>
    <property type="project" value="UniProtKB-SubCell"/>
</dbReference>
<dbReference type="AlphaFoldDB" id="A0A5B7BWF7"/>
<dbReference type="PANTHER" id="PTHR14255:SF48">
    <property type="entry name" value="SULFITE EXPORTER TAUE_SAFE FAMILY PROTEIN 3-LIKE"/>
    <property type="match status" value="1"/>
</dbReference>
<keyword evidence="5 6" id="KW-0472">Membrane</keyword>
<comment type="similarity">
    <text evidence="2">Belongs to the 4-toluene sulfonate uptake permease (TSUP) (TC 2.A.102) family.</text>
</comment>
<feature type="transmembrane region" description="Helical" evidence="6">
    <location>
        <begin position="162"/>
        <end position="194"/>
    </location>
</feature>
<comment type="subcellular location">
    <subcellularLocation>
        <location evidence="1">Membrane</location>
        <topology evidence="1">Multi-pass membrane protein</topology>
    </subcellularLocation>
</comment>
<sequence length="479" mass="51650">MAEIGSKGKFLRSIIVIGTGVLVLASVFGSAEQSLKPDLSSNNGTTGHVDSNYFKEAISFLWQKGLLGYQHVWPEMKFGWKIVVGTIIGFFGAAFGSVGGVGGGGIFVPMLTLIIGFDAKSSTAISKCMIMGASASTVYYNLKLRHPSLDLPIIDYDLALLFQPMLVLGISIGVAFNVIFADWMVTVLLIILFLGTSTKAFIRGVETWKKETIIKKEAARRLASNGSGSEEVEYKTLPGGPRNDTQMESKTSEVSIIENIYWKYLGILVAVWVIILALQIGKNYTVTCSAAYWILNLLQIPVAVGVSAYQAVNLYKGRRVIASKGEEGTNWQVHQLVLYCCCGTLAGIVGGLLGLGGGFILGPLFLELGIPPQVSSATATFAMMFSSSMSVVEYYLLKRFPVPYALYFVAVATIAAFVGQHVVGKIITILGRASLIIFILAFTIFVSAISLGGVGISNMIEKIERKEYMGFDDICSYGA</sequence>
<keyword evidence="3 6" id="KW-0812">Transmembrane</keyword>
<feature type="transmembrane region" description="Helical" evidence="6">
    <location>
        <begin position="292"/>
        <end position="315"/>
    </location>
</feature>
<feature type="transmembrane region" description="Helical" evidence="6">
    <location>
        <begin position="12"/>
        <end position="31"/>
    </location>
</feature>
<protein>
    <recommendedName>
        <fullName evidence="8">Sulfite exporter TauE/SafE family protein 3-like</fullName>
    </recommendedName>
</protein>
<keyword evidence="4 6" id="KW-1133">Transmembrane helix</keyword>
<evidence type="ECO:0008006" key="8">
    <source>
        <dbReference type="Google" id="ProtNLM"/>
    </source>
</evidence>
<proteinExistence type="inferred from homology"/>
<dbReference type="PANTHER" id="PTHR14255">
    <property type="entry name" value="CEREBLON"/>
    <property type="match status" value="1"/>
</dbReference>
<name>A0A5B7BWF7_DAVIN</name>
<evidence type="ECO:0000313" key="7">
    <source>
        <dbReference type="EMBL" id="MPA71453.1"/>
    </source>
</evidence>
<dbReference type="Pfam" id="PF01925">
    <property type="entry name" value="TauE"/>
    <property type="match status" value="2"/>
</dbReference>
<feature type="transmembrane region" description="Helical" evidence="6">
    <location>
        <begin position="336"/>
        <end position="365"/>
    </location>
</feature>
<evidence type="ECO:0000256" key="4">
    <source>
        <dbReference type="ARBA" id="ARBA00022989"/>
    </source>
</evidence>
<dbReference type="GO" id="GO:0016567">
    <property type="term" value="P:protein ubiquitination"/>
    <property type="evidence" value="ECO:0007669"/>
    <property type="project" value="TreeGrafter"/>
</dbReference>
<feature type="transmembrane region" description="Helical" evidence="6">
    <location>
        <begin position="435"/>
        <end position="456"/>
    </location>
</feature>
<feature type="transmembrane region" description="Helical" evidence="6">
    <location>
        <begin position="260"/>
        <end position="280"/>
    </location>
</feature>
<evidence type="ECO:0000256" key="5">
    <source>
        <dbReference type="ARBA" id="ARBA00023136"/>
    </source>
</evidence>
<evidence type="ECO:0000256" key="2">
    <source>
        <dbReference type="ARBA" id="ARBA00009142"/>
    </source>
</evidence>
<accession>A0A5B7BWF7</accession>
<dbReference type="GO" id="GO:0031464">
    <property type="term" value="C:Cul4A-RING E3 ubiquitin ligase complex"/>
    <property type="evidence" value="ECO:0007669"/>
    <property type="project" value="TreeGrafter"/>
</dbReference>
<organism evidence="7">
    <name type="scientific">Davidia involucrata</name>
    <name type="common">Dove tree</name>
    <dbReference type="NCBI Taxonomy" id="16924"/>
    <lineage>
        <taxon>Eukaryota</taxon>
        <taxon>Viridiplantae</taxon>
        <taxon>Streptophyta</taxon>
        <taxon>Embryophyta</taxon>
        <taxon>Tracheophyta</taxon>
        <taxon>Spermatophyta</taxon>
        <taxon>Magnoliopsida</taxon>
        <taxon>eudicotyledons</taxon>
        <taxon>Gunneridae</taxon>
        <taxon>Pentapetalae</taxon>
        <taxon>asterids</taxon>
        <taxon>Cornales</taxon>
        <taxon>Nyssaceae</taxon>
        <taxon>Davidia</taxon>
    </lineage>
</organism>
<evidence type="ECO:0000256" key="3">
    <source>
        <dbReference type="ARBA" id="ARBA00022692"/>
    </source>
</evidence>
<feature type="transmembrane region" description="Helical" evidence="6">
    <location>
        <begin position="82"/>
        <end position="112"/>
    </location>
</feature>